<feature type="region of interest" description="Disordered" evidence="1">
    <location>
        <begin position="105"/>
        <end position="218"/>
    </location>
</feature>
<comment type="caution">
    <text evidence="2">The sequence shown here is derived from an EMBL/GenBank/DDBJ whole genome shotgun (WGS) entry which is preliminary data.</text>
</comment>
<reference evidence="2 3" key="1">
    <citation type="journal article" date="2019" name="New Phytol.">
        <title>Comparative genomics reveals unique wood-decay strategies and fruiting body development in the Schizophyllaceae.</title>
        <authorList>
            <person name="Almasi E."/>
            <person name="Sahu N."/>
            <person name="Krizsan K."/>
            <person name="Balint B."/>
            <person name="Kovacs G.M."/>
            <person name="Kiss B."/>
            <person name="Cseklye J."/>
            <person name="Drula E."/>
            <person name="Henrissat B."/>
            <person name="Nagy I."/>
            <person name="Chovatia M."/>
            <person name="Adam C."/>
            <person name="LaButti K."/>
            <person name="Lipzen A."/>
            <person name="Riley R."/>
            <person name="Grigoriev I.V."/>
            <person name="Nagy L.G."/>
        </authorList>
    </citation>
    <scope>NUCLEOTIDE SEQUENCE [LARGE SCALE GENOMIC DNA]</scope>
    <source>
        <strain evidence="2 3">NL-1724</strain>
    </source>
</reference>
<protein>
    <submittedName>
        <fullName evidence="2">Uncharacterized protein</fullName>
    </submittedName>
</protein>
<feature type="compositionally biased region" description="Polar residues" evidence="1">
    <location>
        <begin position="135"/>
        <end position="147"/>
    </location>
</feature>
<feature type="compositionally biased region" description="Polar residues" evidence="1">
    <location>
        <begin position="278"/>
        <end position="302"/>
    </location>
</feature>
<dbReference type="AlphaFoldDB" id="A0A550BZF4"/>
<feature type="compositionally biased region" description="Polar residues" evidence="1">
    <location>
        <begin position="107"/>
        <end position="124"/>
    </location>
</feature>
<sequence>MYALDGSEVSLHAYLPRSPQWKSTPSRDVINRRMLDDVRRHSVRVRHALMASDHDAWSAAALDFVYTVIRLAEWEHAWAAEDGAVDYGQAVPRLNKIRDEWMGRASTKGSASAQQEGASTSRPRGSSPRAALAAQQGQHYYASSQYDNDAAPPWVAPKRTDMRLSDTRPSNTGVPGEAKKTERSAPATPPSPPQSPLIHRPTLDASPSRAPSAGPPPLLMLAKASGTWPPFTSLIASGGVPQDTAALMNAVRDLTSRLRAPSVSTRSARSSGRPPMTDTLQDLSRVLNQLNNVSHATRTRVSSGKEPTAKRRHGRTASKQQ</sequence>
<dbReference type="Proteomes" id="UP000320762">
    <property type="component" value="Unassembled WGS sequence"/>
</dbReference>
<proteinExistence type="predicted"/>
<dbReference type="OrthoDB" id="3009799at2759"/>
<evidence type="ECO:0000313" key="2">
    <source>
        <dbReference type="EMBL" id="TRM57893.1"/>
    </source>
</evidence>
<name>A0A550BZF4_9AGAR</name>
<feature type="compositionally biased region" description="Basic residues" evidence="1">
    <location>
        <begin position="310"/>
        <end position="321"/>
    </location>
</feature>
<keyword evidence="3" id="KW-1185">Reference proteome</keyword>
<dbReference type="EMBL" id="VDMD01000041">
    <property type="protein sequence ID" value="TRM57893.1"/>
    <property type="molecule type" value="Genomic_DNA"/>
</dbReference>
<evidence type="ECO:0000256" key="1">
    <source>
        <dbReference type="SAM" id="MobiDB-lite"/>
    </source>
</evidence>
<accession>A0A550BZF4</accession>
<evidence type="ECO:0000313" key="3">
    <source>
        <dbReference type="Proteomes" id="UP000320762"/>
    </source>
</evidence>
<organism evidence="2 3">
    <name type="scientific">Schizophyllum amplum</name>
    <dbReference type="NCBI Taxonomy" id="97359"/>
    <lineage>
        <taxon>Eukaryota</taxon>
        <taxon>Fungi</taxon>
        <taxon>Dikarya</taxon>
        <taxon>Basidiomycota</taxon>
        <taxon>Agaricomycotina</taxon>
        <taxon>Agaricomycetes</taxon>
        <taxon>Agaricomycetidae</taxon>
        <taxon>Agaricales</taxon>
        <taxon>Schizophyllaceae</taxon>
        <taxon>Schizophyllum</taxon>
    </lineage>
</organism>
<feature type="region of interest" description="Disordered" evidence="1">
    <location>
        <begin position="258"/>
        <end position="321"/>
    </location>
</feature>
<gene>
    <name evidence="2" type="ORF">BD626DRAFT_513233</name>
</gene>